<accession>A0A2S0HVE9</accession>
<keyword evidence="2" id="KW-1185">Reference proteome</keyword>
<dbReference type="EMBL" id="CP027062">
    <property type="protein sequence ID" value="AVI50153.1"/>
    <property type="molecule type" value="Genomic_DNA"/>
</dbReference>
<proteinExistence type="predicted"/>
<sequence>MAFSLFLACDPEQDTRAELEDFVPDNASTVLSITNYEILRKDLQQNAAFKSLKNSELYRLLSGEHAALKLLKPRSRSLLSIHRNDNSLPEFAFITRLDSAVFKLDSLPNIISEKLSYGNTTLDRISIEDQTVYKAIKDSVLLLFSSQKMLEEVLSGKNAGYDGEIPIAGEAELIISRNAPMLSLQDSVNVPLSSHQILNVTIASGGITASGVTLNRDTIPRLIDIFKGQIPQQNTIASVHPVDAESSVTFTFNHPDIFLNRLRVHRKDSVSSRAVAMFETITEISDIKFEDGNAIVMSSIDASLTNEALAPMLSENTVFRDVEIYDFSNSDVFIENFRPLISKTSPKYAFQIEHYFIFSESMTTAEKFIVAYKSNNVLANTPNYQKSVRELASASSVLLMHFNKNVYKGISNVLVETPDYTADGPASYQLSALQYSYDRNFAHVNYVCLEAGKTRQITGSVAQVFSTKLEADLLGEAQFFTNHRTGGKDIVVQDMGNKLHLISSNGKILWSKDLREPVLGKIHEVDILRNGKKQLAFTTKSKLYVLDRNGNNVSPFPVNFKDEITQPLSVFDYDNNRKYRFAIVQGRELLLYDSKGKNVKGFNFEGATSDIVLPAQHIRMSNKDYILVAEENGKLNILSRVGKSRITVNKRFKFSNTPIVEEGSKFVVITSEKTKESIAQNGSVSSQKLNVSTNYSFLIDYKTKVTLDDNLLRINGKLVELPFGIYTQPRIYRAKGDNYITVTETQENKVFVYHASGELMTGFPVYGTSVAEISSPDRSRTIHLLVRGETNEVILYELQ</sequence>
<dbReference type="AlphaFoldDB" id="A0A2S0HVE9"/>
<protein>
    <submittedName>
        <fullName evidence="1">Uncharacterized protein</fullName>
    </submittedName>
</protein>
<evidence type="ECO:0000313" key="1">
    <source>
        <dbReference type="EMBL" id="AVI50153.1"/>
    </source>
</evidence>
<evidence type="ECO:0000313" key="2">
    <source>
        <dbReference type="Proteomes" id="UP000238442"/>
    </source>
</evidence>
<dbReference type="Proteomes" id="UP000238442">
    <property type="component" value="Chromosome"/>
</dbReference>
<dbReference type="SUPFAM" id="SSF50998">
    <property type="entry name" value="Quinoprotein alcohol dehydrogenase-like"/>
    <property type="match status" value="1"/>
</dbReference>
<organism evidence="1 2">
    <name type="scientific">Pukyongia salina</name>
    <dbReference type="NCBI Taxonomy" id="2094025"/>
    <lineage>
        <taxon>Bacteria</taxon>
        <taxon>Pseudomonadati</taxon>
        <taxon>Bacteroidota</taxon>
        <taxon>Flavobacteriia</taxon>
        <taxon>Flavobacteriales</taxon>
        <taxon>Flavobacteriaceae</taxon>
        <taxon>Pukyongia</taxon>
    </lineage>
</organism>
<reference evidence="1 2" key="1">
    <citation type="submission" date="2018-02" db="EMBL/GenBank/DDBJ databases">
        <title>Genomic analysis of the strain RR4-38 isolated from a seawater recirculating aquaculture system.</title>
        <authorList>
            <person name="Kim Y.-S."/>
            <person name="Jang Y.H."/>
            <person name="Kim K.-H."/>
        </authorList>
    </citation>
    <scope>NUCLEOTIDE SEQUENCE [LARGE SCALE GENOMIC DNA]</scope>
    <source>
        <strain evidence="1 2">RR4-38</strain>
    </source>
</reference>
<gene>
    <name evidence="1" type="ORF">C5O00_02795</name>
</gene>
<name>A0A2S0HVE9_9FLAO</name>
<dbReference type="KEGG" id="aue:C5O00_02795"/>
<dbReference type="InterPro" id="IPR011047">
    <property type="entry name" value="Quinoprotein_ADH-like_sf"/>
</dbReference>